<evidence type="ECO:0000313" key="2">
    <source>
        <dbReference type="Proteomes" id="UP001589693"/>
    </source>
</evidence>
<gene>
    <name evidence="1" type="ORF">ACFFQA_03170</name>
</gene>
<name>A0ABV5ZPV8_9PSEU</name>
<sequence length="161" mass="17298">MDREFVTTLARDVVAARAPEELPFFAATSAAYFRDPRRALAGRTRSDEVLGSGLDTAVALLSPVALAVATAVYETLTQKTGELVVERGGRLLGRLGRKLRRKKQEPPLVEAPAELSDEEIGQVRAAVEKRGAALGLSPDQVELLADAVVFSLRRTDGPTTD</sequence>
<protein>
    <submittedName>
        <fullName evidence="1">Uncharacterized protein</fullName>
    </submittedName>
</protein>
<dbReference type="Proteomes" id="UP001589693">
    <property type="component" value="Unassembled WGS sequence"/>
</dbReference>
<dbReference type="RefSeq" id="WP_377850029.1">
    <property type="nucleotide sequence ID" value="NZ_JBHLZU010000002.1"/>
</dbReference>
<reference evidence="1 2" key="1">
    <citation type="submission" date="2024-09" db="EMBL/GenBank/DDBJ databases">
        <authorList>
            <person name="Sun Q."/>
            <person name="Mori K."/>
        </authorList>
    </citation>
    <scope>NUCLEOTIDE SEQUENCE [LARGE SCALE GENOMIC DNA]</scope>
    <source>
        <strain evidence="1 2">TBRC 7907</strain>
    </source>
</reference>
<keyword evidence="2" id="KW-1185">Reference proteome</keyword>
<proteinExistence type="predicted"/>
<accession>A0ABV5ZPV8</accession>
<evidence type="ECO:0000313" key="1">
    <source>
        <dbReference type="EMBL" id="MFB9902927.1"/>
    </source>
</evidence>
<comment type="caution">
    <text evidence="1">The sequence shown here is derived from an EMBL/GenBank/DDBJ whole genome shotgun (WGS) entry which is preliminary data.</text>
</comment>
<dbReference type="EMBL" id="JBHLZU010000002">
    <property type="protein sequence ID" value="MFB9902927.1"/>
    <property type="molecule type" value="Genomic_DNA"/>
</dbReference>
<organism evidence="1 2">
    <name type="scientific">Allokutzneria oryzae</name>
    <dbReference type="NCBI Taxonomy" id="1378989"/>
    <lineage>
        <taxon>Bacteria</taxon>
        <taxon>Bacillati</taxon>
        <taxon>Actinomycetota</taxon>
        <taxon>Actinomycetes</taxon>
        <taxon>Pseudonocardiales</taxon>
        <taxon>Pseudonocardiaceae</taxon>
        <taxon>Allokutzneria</taxon>
    </lineage>
</organism>